<evidence type="ECO:0000313" key="4">
    <source>
        <dbReference type="Proteomes" id="UP000295351"/>
    </source>
</evidence>
<dbReference type="InterPro" id="IPR000620">
    <property type="entry name" value="EamA_dom"/>
</dbReference>
<feature type="domain" description="EamA" evidence="2">
    <location>
        <begin position="28"/>
        <end position="162"/>
    </location>
</feature>
<feature type="transmembrane region" description="Helical" evidence="1">
    <location>
        <begin position="118"/>
        <end position="138"/>
    </location>
</feature>
<keyword evidence="1" id="KW-0812">Transmembrane</keyword>
<dbReference type="Pfam" id="PF00892">
    <property type="entry name" value="EamA"/>
    <property type="match status" value="2"/>
</dbReference>
<feature type="transmembrane region" description="Helical" evidence="1">
    <location>
        <begin position="279"/>
        <end position="297"/>
    </location>
</feature>
<dbReference type="InterPro" id="IPR037185">
    <property type="entry name" value="EmrE-like"/>
</dbReference>
<feature type="domain" description="EamA" evidence="2">
    <location>
        <begin position="173"/>
        <end position="317"/>
    </location>
</feature>
<feature type="transmembrane region" description="Helical" evidence="1">
    <location>
        <begin position="60"/>
        <end position="79"/>
    </location>
</feature>
<organism evidence="3 4">
    <name type="scientific">Shinella granuli</name>
    <dbReference type="NCBI Taxonomy" id="323621"/>
    <lineage>
        <taxon>Bacteria</taxon>
        <taxon>Pseudomonadati</taxon>
        <taxon>Pseudomonadota</taxon>
        <taxon>Alphaproteobacteria</taxon>
        <taxon>Hyphomicrobiales</taxon>
        <taxon>Rhizobiaceae</taxon>
        <taxon>Shinella</taxon>
    </lineage>
</organism>
<protein>
    <submittedName>
        <fullName evidence="3">Threonine/homoserine efflux transporter RhtA</fullName>
    </submittedName>
</protein>
<keyword evidence="1" id="KW-1133">Transmembrane helix</keyword>
<evidence type="ECO:0000256" key="1">
    <source>
        <dbReference type="SAM" id="Phobius"/>
    </source>
</evidence>
<dbReference type="AlphaFoldDB" id="A0A4R2C1U3"/>
<name>A0A4R2C1U3_SHIGR</name>
<dbReference type="EMBL" id="SLVX01000036">
    <property type="protein sequence ID" value="TCN34348.1"/>
    <property type="molecule type" value="Genomic_DNA"/>
</dbReference>
<dbReference type="GO" id="GO:0016020">
    <property type="term" value="C:membrane"/>
    <property type="evidence" value="ECO:0007669"/>
    <property type="project" value="InterPro"/>
</dbReference>
<reference evidence="3 4" key="1">
    <citation type="submission" date="2019-03" db="EMBL/GenBank/DDBJ databases">
        <title>Genomic Encyclopedia of Type Strains, Phase IV (KMG-IV): sequencing the most valuable type-strain genomes for metagenomic binning, comparative biology and taxonomic classification.</title>
        <authorList>
            <person name="Goeker M."/>
        </authorList>
    </citation>
    <scope>NUCLEOTIDE SEQUENCE [LARGE SCALE GENOMIC DNA]</scope>
    <source>
        <strain evidence="3 4">DSM 18401</strain>
    </source>
</reference>
<feature type="transmembrane region" description="Helical" evidence="1">
    <location>
        <begin position="303"/>
        <end position="319"/>
    </location>
</feature>
<dbReference type="RefSeq" id="WP_162853205.1">
    <property type="nucleotide sequence ID" value="NZ_BAABEI010000008.1"/>
</dbReference>
<keyword evidence="4" id="KW-1185">Reference proteome</keyword>
<feature type="transmembrane region" description="Helical" evidence="1">
    <location>
        <begin position="203"/>
        <end position="225"/>
    </location>
</feature>
<dbReference type="PANTHER" id="PTHR22911">
    <property type="entry name" value="ACYL-MALONYL CONDENSING ENZYME-RELATED"/>
    <property type="match status" value="1"/>
</dbReference>
<accession>A0A4R2C1U3</accession>
<keyword evidence="1" id="KW-0472">Membrane</keyword>
<feature type="transmembrane region" description="Helical" evidence="1">
    <location>
        <begin position="91"/>
        <end position="112"/>
    </location>
</feature>
<feature type="transmembrane region" description="Helical" evidence="1">
    <location>
        <begin position="21"/>
        <end position="40"/>
    </location>
</feature>
<feature type="transmembrane region" description="Helical" evidence="1">
    <location>
        <begin position="169"/>
        <end position="191"/>
    </location>
</feature>
<dbReference type="SUPFAM" id="SSF103481">
    <property type="entry name" value="Multidrug resistance efflux transporter EmrE"/>
    <property type="match status" value="2"/>
</dbReference>
<feature type="transmembrane region" description="Helical" evidence="1">
    <location>
        <begin position="245"/>
        <end position="267"/>
    </location>
</feature>
<gene>
    <name evidence="3" type="ORF">EV665_1369</name>
</gene>
<proteinExistence type="predicted"/>
<feature type="transmembrane region" description="Helical" evidence="1">
    <location>
        <begin position="145"/>
        <end position="163"/>
    </location>
</feature>
<sequence length="330" mass="35156">MPTPESATPLQQILPSAVDSLYSRASAFGVSFMVIAALLHSLGSVFSKMVLLTFSVPQLALMRASLTLLTLLIVALIYFRRSLNLTWRELPALLGYGLAAMVISPLMFYSAIERVSVGIVLIIEYTAPILIIIWLRIIRGVKIQPAVLGGMLACIAGLALVAMPSDGVMLDGIGMLFGFGAAMALAGGYLLSERALKQRPAIIVSLLGYVAGTLVWIFLAQAWQFPLHLLLQPVGIANTIGIPSVAAFWLILIIAGPCTVISGLMVLQGIKLLGPARASVVSMVEPVFSAAIAWVLLSEYLSTLQIVGGVLALLSLIYLEGPWRQRASSA</sequence>
<comment type="caution">
    <text evidence="3">The sequence shown here is derived from an EMBL/GenBank/DDBJ whole genome shotgun (WGS) entry which is preliminary data.</text>
</comment>
<evidence type="ECO:0000259" key="2">
    <source>
        <dbReference type="Pfam" id="PF00892"/>
    </source>
</evidence>
<evidence type="ECO:0000313" key="3">
    <source>
        <dbReference type="EMBL" id="TCN34348.1"/>
    </source>
</evidence>
<dbReference type="Proteomes" id="UP000295351">
    <property type="component" value="Unassembled WGS sequence"/>
</dbReference>